<keyword evidence="3" id="KW-1185">Reference proteome</keyword>
<dbReference type="EMBL" id="AZDU01000007">
    <property type="protein sequence ID" value="KRL03080.1"/>
    <property type="molecule type" value="Genomic_DNA"/>
</dbReference>
<evidence type="ECO:0000313" key="3">
    <source>
        <dbReference type="Proteomes" id="UP000051074"/>
    </source>
</evidence>
<proteinExistence type="predicted"/>
<reference evidence="2 3" key="1">
    <citation type="journal article" date="2015" name="Genome Announc.">
        <title>Expanding the biotechnology potential of lactobacilli through comparative genomics of 213 strains and associated genera.</title>
        <authorList>
            <person name="Sun Z."/>
            <person name="Harris H.M."/>
            <person name="McCann A."/>
            <person name="Guo C."/>
            <person name="Argimon S."/>
            <person name="Zhang W."/>
            <person name="Yang X."/>
            <person name="Jeffery I.B."/>
            <person name="Cooney J.C."/>
            <person name="Kagawa T.F."/>
            <person name="Liu W."/>
            <person name="Song Y."/>
            <person name="Salvetti E."/>
            <person name="Wrobel A."/>
            <person name="Rasinkangas P."/>
            <person name="Parkhill J."/>
            <person name="Rea M.C."/>
            <person name="O'Sullivan O."/>
            <person name="Ritari J."/>
            <person name="Douillard F.P."/>
            <person name="Paul Ross R."/>
            <person name="Yang R."/>
            <person name="Briner A.E."/>
            <person name="Felis G.E."/>
            <person name="de Vos W.M."/>
            <person name="Barrangou R."/>
            <person name="Klaenhammer T.R."/>
            <person name="Caufield P.W."/>
            <person name="Cui Y."/>
            <person name="Zhang H."/>
            <person name="O'Toole P.W."/>
        </authorList>
    </citation>
    <scope>NUCLEOTIDE SEQUENCE [LARGE SCALE GENOMIC DNA]</scope>
    <source>
        <strain evidence="2 3">DSM 19284</strain>
    </source>
</reference>
<keyword evidence="1" id="KW-1133">Transmembrane helix</keyword>
<feature type="transmembrane region" description="Helical" evidence="1">
    <location>
        <begin position="61"/>
        <end position="79"/>
    </location>
</feature>
<gene>
    <name evidence="2" type="ORF">FC20_GL001666</name>
</gene>
<dbReference type="Proteomes" id="UP000051074">
    <property type="component" value="Unassembled WGS sequence"/>
</dbReference>
<evidence type="ECO:0000256" key="1">
    <source>
        <dbReference type="SAM" id="Phobius"/>
    </source>
</evidence>
<keyword evidence="1" id="KW-0812">Transmembrane</keyword>
<sequence length="264" mass="29791">MYYRGRLRSYNLYTGLLIGCIITAFQFISDYVILAPQLNGNARIFTPYTRFIGYNLGPWTVFYYTLIPILASLSVNQLVYQDLKSGYIHYVVKKIGHRKYIFNSFLTTFIGGCLTTCLPLLLNFILYYCTLPNLKPDQILNANQMLTPDLTYLTGVYYSNPFVHVLFYVLLAGLVGGTFATGSLVLICLTRNIFTDFAGMFLLSLIADVLAANTQQAIFSPTLFAIPQCPVYLPTLGWAITELAIFLVFFAGCFNYGIKKIIFN</sequence>
<feature type="transmembrane region" description="Helical" evidence="1">
    <location>
        <begin position="165"/>
        <end position="189"/>
    </location>
</feature>
<organism evidence="2 3">
    <name type="scientific">Lactobacillus equicursoris DSM 19284 = JCM 14600 = CIP 110162</name>
    <dbReference type="NCBI Taxonomy" id="1293597"/>
    <lineage>
        <taxon>Bacteria</taxon>
        <taxon>Bacillati</taxon>
        <taxon>Bacillota</taxon>
        <taxon>Bacilli</taxon>
        <taxon>Lactobacillales</taxon>
        <taxon>Lactobacillaceae</taxon>
        <taxon>Lactobacillus</taxon>
    </lineage>
</organism>
<keyword evidence="1" id="KW-0472">Membrane</keyword>
<feature type="transmembrane region" description="Helical" evidence="1">
    <location>
        <begin position="100"/>
        <end position="128"/>
    </location>
</feature>
<name>A0A0R1MH36_9LACO</name>
<feature type="transmembrane region" description="Helical" evidence="1">
    <location>
        <begin position="201"/>
        <end position="224"/>
    </location>
</feature>
<dbReference type="AlphaFoldDB" id="A0A0R1MH36"/>
<accession>A0A0R1MH36</accession>
<feature type="transmembrane region" description="Helical" evidence="1">
    <location>
        <begin position="12"/>
        <end position="34"/>
    </location>
</feature>
<protein>
    <submittedName>
        <fullName evidence="2">Uncharacterized protein</fullName>
    </submittedName>
</protein>
<evidence type="ECO:0000313" key="2">
    <source>
        <dbReference type="EMBL" id="KRL03080.1"/>
    </source>
</evidence>
<dbReference type="STRING" id="1293597.FC20_GL001666"/>
<feature type="transmembrane region" description="Helical" evidence="1">
    <location>
        <begin position="236"/>
        <end position="258"/>
    </location>
</feature>
<comment type="caution">
    <text evidence="2">The sequence shown here is derived from an EMBL/GenBank/DDBJ whole genome shotgun (WGS) entry which is preliminary data.</text>
</comment>
<dbReference type="PATRIC" id="fig|1293597.4.peg.1778"/>
<dbReference type="PROSITE" id="PS51257">
    <property type="entry name" value="PROKAR_LIPOPROTEIN"/>
    <property type="match status" value="1"/>
</dbReference>